<dbReference type="InterPro" id="IPR009014">
    <property type="entry name" value="Transketo_C/PFOR_II"/>
</dbReference>
<evidence type="ECO:0000256" key="1">
    <source>
        <dbReference type="ARBA" id="ARBA00001964"/>
    </source>
</evidence>
<dbReference type="FunFam" id="3.40.50.970:FF:000001">
    <property type="entry name" value="Pyruvate dehydrogenase E1 beta subunit"/>
    <property type="match status" value="1"/>
</dbReference>
<evidence type="ECO:0000313" key="6">
    <source>
        <dbReference type="Proteomes" id="UP000244496"/>
    </source>
</evidence>
<dbReference type="FunFam" id="3.40.50.920:FF:000001">
    <property type="entry name" value="Pyruvate dehydrogenase E1 beta subunit"/>
    <property type="match status" value="1"/>
</dbReference>
<dbReference type="InterPro" id="IPR033248">
    <property type="entry name" value="Transketolase_C"/>
</dbReference>
<dbReference type="Gene3D" id="3.40.50.920">
    <property type="match status" value="1"/>
</dbReference>
<organism evidence="5 6">
    <name type="scientific">Paragemmobacter aquarius</name>
    <dbReference type="NCBI Taxonomy" id="2169400"/>
    <lineage>
        <taxon>Bacteria</taxon>
        <taxon>Pseudomonadati</taxon>
        <taxon>Pseudomonadota</taxon>
        <taxon>Alphaproteobacteria</taxon>
        <taxon>Rhodobacterales</taxon>
        <taxon>Paracoccaceae</taxon>
        <taxon>Paragemmobacter</taxon>
    </lineage>
</organism>
<evidence type="ECO:0000313" key="5">
    <source>
        <dbReference type="EMBL" id="AWB48150.1"/>
    </source>
</evidence>
<dbReference type="AlphaFoldDB" id="A0A2S0UK58"/>
<protein>
    <submittedName>
        <fullName evidence="5">Alpha-ketoacid dehydrogenase subunit beta</fullName>
    </submittedName>
</protein>
<dbReference type="SMART" id="SM00861">
    <property type="entry name" value="Transket_pyr"/>
    <property type="match status" value="1"/>
</dbReference>
<feature type="domain" description="Transketolase-like pyrimidine-binding" evidence="4">
    <location>
        <begin position="6"/>
        <end position="181"/>
    </location>
</feature>
<evidence type="ECO:0000256" key="3">
    <source>
        <dbReference type="ARBA" id="ARBA00023052"/>
    </source>
</evidence>
<evidence type="ECO:0000259" key="4">
    <source>
        <dbReference type="SMART" id="SM00861"/>
    </source>
</evidence>
<comment type="cofactor">
    <cofactor evidence="1">
        <name>thiamine diphosphate</name>
        <dbReference type="ChEBI" id="CHEBI:58937"/>
    </cofactor>
</comment>
<dbReference type="RefSeq" id="WP_108434973.1">
    <property type="nucleotide sequence ID" value="NZ_CP028918.1"/>
</dbReference>
<keyword evidence="3" id="KW-0786">Thiamine pyrophosphate</keyword>
<dbReference type="NCBIfam" id="NF006667">
    <property type="entry name" value="PRK09212.1"/>
    <property type="match status" value="1"/>
</dbReference>
<dbReference type="GO" id="GO:0016491">
    <property type="term" value="F:oxidoreductase activity"/>
    <property type="evidence" value="ECO:0007669"/>
    <property type="project" value="UniProtKB-KW"/>
</dbReference>
<accession>A0A2S0UK58</accession>
<name>A0A2S0UK58_9RHOB</name>
<keyword evidence="6" id="KW-1185">Reference proteome</keyword>
<dbReference type="PANTHER" id="PTHR43257">
    <property type="entry name" value="PYRUVATE DEHYDROGENASE E1 COMPONENT BETA SUBUNIT"/>
    <property type="match status" value="1"/>
</dbReference>
<reference evidence="5 6" key="1">
    <citation type="submission" date="2018-04" db="EMBL/GenBank/DDBJ databases">
        <title>Genome sequencing of Gemmobacter.</title>
        <authorList>
            <person name="Yi H."/>
            <person name="Baek M.-G."/>
        </authorList>
    </citation>
    <scope>NUCLEOTIDE SEQUENCE [LARGE SCALE GENOMIC DNA]</scope>
    <source>
        <strain evidence="5 6">HYN0069</strain>
    </source>
</reference>
<dbReference type="Pfam" id="PF02779">
    <property type="entry name" value="Transket_pyr"/>
    <property type="match status" value="1"/>
</dbReference>
<dbReference type="EMBL" id="CP028918">
    <property type="protein sequence ID" value="AWB48150.1"/>
    <property type="molecule type" value="Genomic_DNA"/>
</dbReference>
<dbReference type="OrthoDB" id="9780894at2"/>
<dbReference type="Gene3D" id="3.40.50.970">
    <property type="match status" value="1"/>
</dbReference>
<dbReference type="InterPro" id="IPR029061">
    <property type="entry name" value="THDP-binding"/>
</dbReference>
<dbReference type="SUPFAM" id="SSF52518">
    <property type="entry name" value="Thiamin diphosphate-binding fold (THDP-binding)"/>
    <property type="match status" value="1"/>
</dbReference>
<dbReference type="InterPro" id="IPR005475">
    <property type="entry name" value="Transketolase-like_Pyr-bd"/>
</dbReference>
<gene>
    <name evidence="5" type="ORF">HYN69_06115</name>
</gene>
<dbReference type="Pfam" id="PF02780">
    <property type="entry name" value="Transketolase_C"/>
    <property type="match status" value="1"/>
</dbReference>
<proteinExistence type="predicted"/>
<keyword evidence="2" id="KW-0560">Oxidoreductase</keyword>
<sequence length="334" mass="35775">MSLTQSTYREAIRQALLDAMHADPSVILIGEEVGLYGGAYGVTKGLIDIFGANRVIDAPISEPAIVGAAVGAAMTGLRPVAELMYVDFIGMTMDQLANQAAKSRYMFGGQIGVPMVLRTQGGTGRSAAAQHSQSLEAWVMHTPGLRLIMPATVNDAYHLLRQSLTQPDPVVFIEHKGLYTLKGDLDPDTPDGAWGQPVTRRKGSDLVILSYSRMLHESLAAADRLAASGIEAEVIDLRCLNPLDEAPLIEAVKRTGRAMVVTEAVVTGSVASEIAARLTESCFDWLEEPILRVGGEDIPIPVSPALERGSIPSATLIHDTAQWLVTRKAPEWAA</sequence>
<evidence type="ECO:0000256" key="2">
    <source>
        <dbReference type="ARBA" id="ARBA00023002"/>
    </source>
</evidence>
<dbReference type="Proteomes" id="UP000244496">
    <property type="component" value="Chromosome"/>
</dbReference>
<dbReference type="PANTHER" id="PTHR43257:SF2">
    <property type="entry name" value="PYRUVATE DEHYDROGENASE E1 COMPONENT SUBUNIT BETA"/>
    <property type="match status" value="1"/>
</dbReference>
<dbReference type="SUPFAM" id="SSF52922">
    <property type="entry name" value="TK C-terminal domain-like"/>
    <property type="match status" value="1"/>
</dbReference>
<dbReference type="CDD" id="cd07036">
    <property type="entry name" value="TPP_PYR_E1-PDHc-beta_like"/>
    <property type="match status" value="1"/>
</dbReference>
<dbReference type="KEGG" id="geh:HYN69_06115"/>